<evidence type="ECO:0000256" key="8">
    <source>
        <dbReference type="ARBA" id="ARBA00023136"/>
    </source>
</evidence>
<dbReference type="Proteomes" id="UP000092124">
    <property type="component" value="Unassembled WGS sequence"/>
</dbReference>
<dbReference type="Gene3D" id="2.60.40.60">
    <property type="entry name" value="Cadherins"/>
    <property type="match status" value="1"/>
</dbReference>
<dbReference type="PROSITE" id="PS50268">
    <property type="entry name" value="CADHERIN_2"/>
    <property type="match status" value="1"/>
</dbReference>
<evidence type="ECO:0000256" key="2">
    <source>
        <dbReference type="ARBA" id="ARBA00022475"/>
    </source>
</evidence>
<evidence type="ECO:0000259" key="12">
    <source>
        <dbReference type="PROSITE" id="PS50268"/>
    </source>
</evidence>
<keyword evidence="14" id="KW-1185">Reference proteome</keyword>
<comment type="caution">
    <text evidence="13">The sequence shown here is derived from an EMBL/GenBank/DDBJ whole genome shotgun (WGS) entry which is preliminary data.</text>
</comment>
<dbReference type="GO" id="GO:0044331">
    <property type="term" value="P:cell-cell adhesion mediated by cadherin"/>
    <property type="evidence" value="ECO:0007669"/>
    <property type="project" value="TreeGrafter"/>
</dbReference>
<dbReference type="GO" id="GO:0007043">
    <property type="term" value="P:cell-cell junction assembly"/>
    <property type="evidence" value="ECO:0007669"/>
    <property type="project" value="TreeGrafter"/>
</dbReference>
<dbReference type="SMART" id="SM00112">
    <property type="entry name" value="CA"/>
    <property type="match status" value="1"/>
</dbReference>
<dbReference type="OrthoDB" id="6250271at2759"/>
<dbReference type="InterPro" id="IPR002126">
    <property type="entry name" value="Cadherin-like_dom"/>
</dbReference>
<evidence type="ECO:0000256" key="11">
    <source>
        <dbReference type="PROSITE-ProRule" id="PRU00043"/>
    </source>
</evidence>
<dbReference type="AlphaFoldDB" id="A0A1A6GTW1"/>
<name>A0A1A6GTW1_NEOLE</name>
<dbReference type="GO" id="GO:0005912">
    <property type="term" value="C:adherens junction"/>
    <property type="evidence" value="ECO:0007669"/>
    <property type="project" value="TreeGrafter"/>
</dbReference>
<keyword evidence="2" id="KW-1003">Cell membrane</keyword>
<dbReference type="PRINTS" id="PR00205">
    <property type="entry name" value="CADHERIN"/>
</dbReference>
<dbReference type="InterPro" id="IPR015919">
    <property type="entry name" value="Cadherin-like_sf"/>
</dbReference>
<accession>A0A1A6GTW1</accession>
<dbReference type="InterPro" id="IPR039808">
    <property type="entry name" value="Cadherin"/>
</dbReference>
<sequence length="98" mass="11019">LHSDMDRGDGSIKYILSGEGAGIVFTIDDTTGDIHAIQRLDREERAQYTLRAQALDRRTGRPMEPESEFIIKIQDINDNEPKFLDGPYIATVPEMSPV</sequence>
<feature type="non-terminal residue" evidence="13">
    <location>
        <position position="1"/>
    </location>
</feature>
<reference evidence="13 14" key="1">
    <citation type="submission" date="2016-06" db="EMBL/GenBank/DDBJ databases">
        <title>The Draft Genome Sequence and Annotation of the Desert Woodrat Neotoma lepida.</title>
        <authorList>
            <person name="Campbell M."/>
            <person name="Oakeson K.F."/>
            <person name="Yandell M."/>
            <person name="Halpert J.R."/>
            <person name="Dearing D."/>
        </authorList>
    </citation>
    <scope>NUCLEOTIDE SEQUENCE [LARGE SCALE GENOMIC DNA]</scope>
    <source>
        <strain evidence="13">417</strain>
        <tissue evidence="13">Liver</tissue>
    </source>
</reference>
<dbReference type="CDD" id="cd11304">
    <property type="entry name" value="Cadherin_repeat"/>
    <property type="match status" value="1"/>
</dbReference>
<dbReference type="Pfam" id="PF00028">
    <property type="entry name" value="Cadherin"/>
    <property type="match status" value="1"/>
</dbReference>
<evidence type="ECO:0000256" key="3">
    <source>
        <dbReference type="ARBA" id="ARBA00022685"/>
    </source>
</evidence>
<gene>
    <name evidence="13" type="ORF">A6R68_02095</name>
</gene>
<comment type="subcellular location">
    <subcellularLocation>
        <location evidence="1">Cell membrane</location>
    </subcellularLocation>
</comment>
<keyword evidence="9" id="KW-0325">Glycoprotein</keyword>
<evidence type="ECO:0000256" key="4">
    <source>
        <dbReference type="ARBA" id="ARBA00022723"/>
    </source>
</evidence>
<organism evidence="13 14">
    <name type="scientific">Neotoma lepida</name>
    <name type="common">Desert woodrat</name>
    <dbReference type="NCBI Taxonomy" id="56216"/>
    <lineage>
        <taxon>Eukaryota</taxon>
        <taxon>Metazoa</taxon>
        <taxon>Chordata</taxon>
        <taxon>Craniata</taxon>
        <taxon>Vertebrata</taxon>
        <taxon>Euteleostomi</taxon>
        <taxon>Mammalia</taxon>
        <taxon>Eutheria</taxon>
        <taxon>Euarchontoglires</taxon>
        <taxon>Glires</taxon>
        <taxon>Rodentia</taxon>
        <taxon>Myomorpha</taxon>
        <taxon>Muroidea</taxon>
        <taxon>Cricetidae</taxon>
        <taxon>Neotominae</taxon>
        <taxon>Neotoma</taxon>
    </lineage>
</organism>
<dbReference type="SUPFAM" id="SSF49313">
    <property type="entry name" value="Cadherin-like"/>
    <property type="match status" value="1"/>
</dbReference>
<feature type="non-terminal residue" evidence="13">
    <location>
        <position position="98"/>
    </location>
</feature>
<dbReference type="GO" id="GO:0016477">
    <property type="term" value="P:cell migration"/>
    <property type="evidence" value="ECO:0007669"/>
    <property type="project" value="TreeGrafter"/>
</dbReference>
<dbReference type="GO" id="GO:0000902">
    <property type="term" value="P:cell morphogenesis"/>
    <property type="evidence" value="ECO:0007669"/>
    <property type="project" value="TreeGrafter"/>
</dbReference>
<keyword evidence="7 11" id="KW-0106">Calcium</keyword>
<dbReference type="EMBL" id="LZPO01070197">
    <property type="protein sequence ID" value="OBS69364.1"/>
    <property type="molecule type" value="Genomic_DNA"/>
</dbReference>
<dbReference type="GO" id="GO:0045296">
    <property type="term" value="F:cadherin binding"/>
    <property type="evidence" value="ECO:0007669"/>
    <property type="project" value="TreeGrafter"/>
</dbReference>
<keyword evidence="4" id="KW-0479">Metal-binding</keyword>
<comment type="function">
    <text evidence="10">Cadherins are calcium-dependent cell adhesion proteins. They preferentially interact with themselves in a homophilic manner in connecting cells; cadherins may thus contribute to the sorting of heterogeneous cell types.</text>
</comment>
<feature type="domain" description="Cadherin" evidence="12">
    <location>
        <begin position="3"/>
        <end position="83"/>
    </location>
</feature>
<dbReference type="FunFam" id="2.60.40.60:FF:000009">
    <property type="entry name" value="Cadherin 24"/>
    <property type="match status" value="1"/>
</dbReference>
<dbReference type="PROSITE" id="PS00232">
    <property type="entry name" value="CADHERIN_1"/>
    <property type="match status" value="1"/>
</dbReference>
<keyword evidence="6" id="KW-0677">Repeat</keyword>
<evidence type="ECO:0000256" key="9">
    <source>
        <dbReference type="ARBA" id="ARBA00023180"/>
    </source>
</evidence>
<dbReference type="GO" id="GO:0016342">
    <property type="term" value="C:catenin complex"/>
    <property type="evidence" value="ECO:0007669"/>
    <property type="project" value="TreeGrafter"/>
</dbReference>
<protein>
    <recommendedName>
        <fullName evidence="12">Cadherin domain-containing protein</fullName>
    </recommendedName>
</protein>
<evidence type="ECO:0000256" key="7">
    <source>
        <dbReference type="ARBA" id="ARBA00022837"/>
    </source>
</evidence>
<dbReference type="GO" id="GO:0007156">
    <property type="term" value="P:homophilic cell adhesion via plasma membrane adhesion molecules"/>
    <property type="evidence" value="ECO:0007669"/>
    <property type="project" value="InterPro"/>
</dbReference>
<dbReference type="STRING" id="56216.A0A1A6GTW1"/>
<evidence type="ECO:0000256" key="5">
    <source>
        <dbReference type="ARBA" id="ARBA00022729"/>
    </source>
</evidence>
<evidence type="ECO:0000256" key="1">
    <source>
        <dbReference type="ARBA" id="ARBA00004236"/>
    </source>
</evidence>
<proteinExistence type="predicted"/>
<keyword evidence="8" id="KW-0472">Membrane</keyword>
<dbReference type="GO" id="GO:0005509">
    <property type="term" value="F:calcium ion binding"/>
    <property type="evidence" value="ECO:0007669"/>
    <property type="project" value="UniProtKB-UniRule"/>
</dbReference>
<evidence type="ECO:0000256" key="6">
    <source>
        <dbReference type="ARBA" id="ARBA00022737"/>
    </source>
</evidence>
<dbReference type="GO" id="GO:0016339">
    <property type="term" value="P:calcium-dependent cell-cell adhesion via plasma membrane cell adhesion molecules"/>
    <property type="evidence" value="ECO:0007669"/>
    <property type="project" value="TreeGrafter"/>
</dbReference>
<evidence type="ECO:0000313" key="14">
    <source>
        <dbReference type="Proteomes" id="UP000092124"/>
    </source>
</evidence>
<dbReference type="PANTHER" id="PTHR24027">
    <property type="entry name" value="CADHERIN-23"/>
    <property type="match status" value="1"/>
</dbReference>
<keyword evidence="5" id="KW-0732">Signal</keyword>
<dbReference type="GO" id="GO:0034332">
    <property type="term" value="P:adherens junction organization"/>
    <property type="evidence" value="ECO:0007669"/>
    <property type="project" value="TreeGrafter"/>
</dbReference>
<evidence type="ECO:0000313" key="13">
    <source>
        <dbReference type="EMBL" id="OBS69364.1"/>
    </source>
</evidence>
<evidence type="ECO:0000256" key="10">
    <source>
        <dbReference type="ARBA" id="ARBA00037319"/>
    </source>
</evidence>
<dbReference type="GO" id="GO:0008013">
    <property type="term" value="F:beta-catenin binding"/>
    <property type="evidence" value="ECO:0007669"/>
    <property type="project" value="TreeGrafter"/>
</dbReference>
<keyword evidence="3" id="KW-0165">Cleavage on pair of basic residues</keyword>
<dbReference type="PANTHER" id="PTHR24027:SF84">
    <property type="entry name" value="CADHERIN-20"/>
    <property type="match status" value="1"/>
</dbReference>
<dbReference type="InterPro" id="IPR020894">
    <property type="entry name" value="Cadherin_CS"/>
</dbReference>